<feature type="compositionally biased region" description="Polar residues" evidence="1">
    <location>
        <begin position="7"/>
        <end position="21"/>
    </location>
</feature>
<dbReference type="EMBL" id="JAGTJS010000002">
    <property type="protein sequence ID" value="KAH7273614.1"/>
    <property type="molecule type" value="Genomic_DNA"/>
</dbReference>
<gene>
    <name evidence="2" type="ORF">B0J15DRAFT_458719</name>
</gene>
<evidence type="ECO:0000256" key="1">
    <source>
        <dbReference type="SAM" id="MobiDB-lite"/>
    </source>
</evidence>
<name>A0A9P9L3M3_FUSSL</name>
<evidence type="ECO:0000313" key="3">
    <source>
        <dbReference type="Proteomes" id="UP000736672"/>
    </source>
</evidence>
<dbReference type="Proteomes" id="UP000736672">
    <property type="component" value="Unassembled WGS sequence"/>
</dbReference>
<protein>
    <submittedName>
        <fullName evidence="2">Uncharacterized protein</fullName>
    </submittedName>
</protein>
<reference evidence="2" key="1">
    <citation type="journal article" date="2021" name="Nat. Commun.">
        <title>Genetic determinants of endophytism in the Arabidopsis root mycobiome.</title>
        <authorList>
            <person name="Mesny F."/>
            <person name="Miyauchi S."/>
            <person name="Thiergart T."/>
            <person name="Pickel B."/>
            <person name="Atanasova L."/>
            <person name="Karlsson M."/>
            <person name="Huettel B."/>
            <person name="Barry K.W."/>
            <person name="Haridas S."/>
            <person name="Chen C."/>
            <person name="Bauer D."/>
            <person name="Andreopoulos W."/>
            <person name="Pangilinan J."/>
            <person name="LaButti K."/>
            <person name="Riley R."/>
            <person name="Lipzen A."/>
            <person name="Clum A."/>
            <person name="Drula E."/>
            <person name="Henrissat B."/>
            <person name="Kohler A."/>
            <person name="Grigoriev I.V."/>
            <person name="Martin F.M."/>
            <person name="Hacquard S."/>
        </authorList>
    </citation>
    <scope>NUCLEOTIDE SEQUENCE</scope>
    <source>
        <strain evidence="2">FSSC 5 MPI-SDFR-AT-0091</strain>
    </source>
</reference>
<feature type="region of interest" description="Disordered" evidence="1">
    <location>
        <begin position="1"/>
        <end position="21"/>
    </location>
</feature>
<keyword evidence="3" id="KW-1185">Reference proteome</keyword>
<comment type="caution">
    <text evidence="2">The sequence shown here is derived from an EMBL/GenBank/DDBJ whole genome shotgun (WGS) entry which is preliminary data.</text>
</comment>
<dbReference type="AlphaFoldDB" id="A0A9P9L3M3"/>
<evidence type="ECO:0000313" key="2">
    <source>
        <dbReference type="EMBL" id="KAH7273614.1"/>
    </source>
</evidence>
<proteinExistence type="predicted"/>
<accession>A0A9P9L3M3</accession>
<sequence>MDHTSAKPVSNTVQSPASSAQSLHSAPGRFCLGASLATTGSRGLPRRLGGVVLTTPAVQSEAAERLTLASTDAKHAFCLVLLFCAVCAISPRGTMRKNRLQQPACITVNGTGSPPPDGAAELCTISMTILSLAQQRALLMERSP</sequence>
<organism evidence="2 3">
    <name type="scientific">Fusarium solani</name>
    <name type="common">Filamentous fungus</name>
    <dbReference type="NCBI Taxonomy" id="169388"/>
    <lineage>
        <taxon>Eukaryota</taxon>
        <taxon>Fungi</taxon>
        <taxon>Dikarya</taxon>
        <taxon>Ascomycota</taxon>
        <taxon>Pezizomycotina</taxon>
        <taxon>Sordariomycetes</taxon>
        <taxon>Hypocreomycetidae</taxon>
        <taxon>Hypocreales</taxon>
        <taxon>Nectriaceae</taxon>
        <taxon>Fusarium</taxon>
        <taxon>Fusarium solani species complex</taxon>
    </lineage>
</organism>